<evidence type="ECO:0000313" key="2">
    <source>
        <dbReference type="Proteomes" id="UP000187203"/>
    </source>
</evidence>
<proteinExistence type="predicted"/>
<comment type="caution">
    <text evidence="1">The sequence shown here is derived from an EMBL/GenBank/DDBJ whole genome shotgun (WGS) entry which is preliminary data.</text>
</comment>
<accession>A0A1R3KSX7</accession>
<keyword evidence="2" id="KW-1185">Reference proteome</keyword>
<gene>
    <name evidence="1" type="ORF">COLO4_04793</name>
</gene>
<sequence length="54" mass="5960">MDGYNVHSIHWRFRTVFSGSIACLGQLLNQTGLMSGLPIRMVGSSIRSNSDKYG</sequence>
<protein>
    <submittedName>
        <fullName evidence="1">Uncharacterized protein</fullName>
    </submittedName>
</protein>
<evidence type="ECO:0000313" key="1">
    <source>
        <dbReference type="EMBL" id="OMP10138.1"/>
    </source>
</evidence>
<dbReference type="Proteomes" id="UP000187203">
    <property type="component" value="Unassembled WGS sequence"/>
</dbReference>
<dbReference type="AlphaFoldDB" id="A0A1R3KSX7"/>
<name>A0A1R3KSX7_9ROSI</name>
<dbReference type="EMBL" id="AWUE01012014">
    <property type="protein sequence ID" value="OMP10138.1"/>
    <property type="molecule type" value="Genomic_DNA"/>
</dbReference>
<organism evidence="1 2">
    <name type="scientific">Corchorus olitorius</name>
    <dbReference type="NCBI Taxonomy" id="93759"/>
    <lineage>
        <taxon>Eukaryota</taxon>
        <taxon>Viridiplantae</taxon>
        <taxon>Streptophyta</taxon>
        <taxon>Embryophyta</taxon>
        <taxon>Tracheophyta</taxon>
        <taxon>Spermatophyta</taxon>
        <taxon>Magnoliopsida</taxon>
        <taxon>eudicotyledons</taxon>
        <taxon>Gunneridae</taxon>
        <taxon>Pentapetalae</taxon>
        <taxon>rosids</taxon>
        <taxon>malvids</taxon>
        <taxon>Malvales</taxon>
        <taxon>Malvaceae</taxon>
        <taxon>Grewioideae</taxon>
        <taxon>Apeibeae</taxon>
        <taxon>Corchorus</taxon>
    </lineage>
</organism>
<reference evidence="2" key="1">
    <citation type="submission" date="2013-09" db="EMBL/GenBank/DDBJ databases">
        <title>Corchorus olitorius genome sequencing.</title>
        <authorList>
            <person name="Alam M."/>
            <person name="Haque M.S."/>
            <person name="Islam M.S."/>
            <person name="Emdad E.M."/>
            <person name="Islam M.M."/>
            <person name="Ahmed B."/>
            <person name="Halim A."/>
            <person name="Hossen Q.M.M."/>
            <person name="Hossain M.Z."/>
            <person name="Ahmed R."/>
            <person name="Khan M.M."/>
            <person name="Islam R."/>
            <person name="Rashid M.M."/>
            <person name="Khan S.A."/>
            <person name="Rahman M.S."/>
            <person name="Alam M."/>
            <person name="Yahiya A.S."/>
            <person name="Khan M.S."/>
            <person name="Azam M.S."/>
            <person name="Haque T."/>
            <person name="Lashkar M.Z.H."/>
            <person name="Akhand A.I."/>
            <person name="Morshed G."/>
            <person name="Roy S."/>
            <person name="Uddin K.S."/>
            <person name="Rabeya T."/>
            <person name="Hossain A.S."/>
            <person name="Chowdhury A."/>
            <person name="Snigdha A.R."/>
            <person name="Mortoza M.S."/>
            <person name="Matin S.A."/>
            <person name="Hoque S.M.E."/>
            <person name="Islam M.K."/>
            <person name="Roy D.K."/>
            <person name="Haider R."/>
            <person name="Moosa M.M."/>
            <person name="Elias S.M."/>
            <person name="Hasan A.M."/>
            <person name="Jahan S."/>
            <person name="Shafiuddin M."/>
            <person name="Mahmood N."/>
            <person name="Shommy N.S."/>
        </authorList>
    </citation>
    <scope>NUCLEOTIDE SEQUENCE [LARGE SCALE GENOMIC DNA]</scope>
    <source>
        <strain evidence="2">cv. O-4</strain>
    </source>
</reference>